<sequence length="345" mass="39887">MALTKEQLIRQRAEELGYEGCGIIPIGAMDGYRDKFLERMEKLPESVPFYRNQQRLTEPLVHFPWARSVVVLAMPYGKYRIPEQVKGRIAKTYLTDVRADANTTEYQSSLLMEEYLQELGLRTAGNRKFGVVGLRWAALEAGLGIIRRNNFLYTKSGSWVHLEAWLTDGEMELRQQEVLPPCPKNCTKCQSACPTRSLSAPYVMQPAACISYMTTFGGRELWQEPLRHSFGSCIYGCDLCQDACPMNRNQWKETLDFPGLPEVAELLEPERILELTEDTYREKIQPKFFYLSPEELWKWKINVLNYMRNNYRDGYRNPILQACGSSHDGIRRMAQAVREELQLEA</sequence>
<organism evidence="1 2">
    <name type="scientific">Paenibacillus mesotrionivorans</name>
    <dbReference type="NCBI Taxonomy" id="3160968"/>
    <lineage>
        <taxon>Bacteria</taxon>
        <taxon>Bacillati</taxon>
        <taxon>Bacillota</taxon>
        <taxon>Bacilli</taxon>
        <taxon>Bacillales</taxon>
        <taxon>Paenibacillaceae</taxon>
        <taxon>Paenibacillus</taxon>
    </lineage>
</organism>
<protein>
    <submittedName>
        <fullName evidence="1">Epoxyqueuosine reductase</fullName>
        <ecNumber evidence="1">1.17.99.6</ecNumber>
    </submittedName>
</protein>
<dbReference type="Proteomes" id="UP001631969">
    <property type="component" value="Unassembled WGS sequence"/>
</dbReference>
<comment type="caution">
    <text evidence="1">The sequence shown here is derived from an EMBL/GenBank/DDBJ whole genome shotgun (WGS) entry which is preliminary data.</text>
</comment>
<keyword evidence="2" id="KW-1185">Reference proteome</keyword>
<evidence type="ECO:0000313" key="1">
    <source>
        <dbReference type="EMBL" id="MFM9327524.1"/>
    </source>
</evidence>
<proteinExistence type="predicted"/>
<dbReference type="EMBL" id="JBJURJ010000002">
    <property type="protein sequence ID" value="MFM9327524.1"/>
    <property type="molecule type" value="Genomic_DNA"/>
</dbReference>
<reference evidence="1" key="1">
    <citation type="submission" date="2024-12" db="EMBL/GenBank/DDBJ databases">
        <authorList>
            <person name="Wu N."/>
        </authorList>
    </citation>
    <scope>NUCLEOTIDE SEQUENCE</scope>
    <source>
        <strain evidence="1">P15</strain>
    </source>
</reference>
<gene>
    <name evidence="1" type="ORF">ACI1P1_04335</name>
</gene>
<keyword evidence="1" id="KW-0560">Oxidoreductase</keyword>
<name>A0ACC7NVY5_9BACL</name>
<accession>A0ACC7NVY5</accession>
<evidence type="ECO:0000313" key="2">
    <source>
        <dbReference type="Proteomes" id="UP001631969"/>
    </source>
</evidence>
<dbReference type="EC" id="1.17.99.6" evidence="1"/>